<sequence length="263" mass="28225">MDVSYDGTSLHGWARQPDQRTVQGELELALAMVLRHDVGLTVAGRTDAGVHATGQVAHTDLPAGLWAQHEPKLLRRLRGVLAGDIAVTGVQVVPAEFDARFAALGRHYRYRLTDAVAGPPPLRRADTVGWPRSLDVPAMRVAAAMLLGQHDFAAFCRRREGATTIRVLTALDVTRDGDLVTVAASADAFCHSMVRSLVGGLLAVGEGRRGPDWPASLLSRTTRADDVPVAPPGGLTLVQVDYPPADQLAARTRVTRARRDEEG</sequence>
<dbReference type="PANTHER" id="PTHR11142">
    <property type="entry name" value="PSEUDOURIDYLATE SYNTHASE"/>
    <property type="match status" value="1"/>
</dbReference>
<keyword evidence="3 4" id="KW-0413">Isomerase</keyword>
<comment type="catalytic activity">
    <reaction evidence="4 5">
        <text>uridine(38/39/40) in tRNA = pseudouridine(38/39/40) in tRNA</text>
        <dbReference type="Rhea" id="RHEA:22376"/>
        <dbReference type="Rhea" id="RHEA-COMP:10085"/>
        <dbReference type="Rhea" id="RHEA-COMP:10087"/>
        <dbReference type="ChEBI" id="CHEBI:65314"/>
        <dbReference type="ChEBI" id="CHEBI:65315"/>
        <dbReference type="EC" id="5.4.99.12"/>
    </reaction>
</comment>
<dbReference type="InterPro" id="IPR020094">
    <property type="entry name" value="TruA/RsuA/RluB/E/F_N"/>
</dbReference>
<proteinExistence type="inferred from homology"/>
<dbReference type="PANTHER" id="PTHR11142:SF0">
    <property type="entry name" value="TRNA PSEUDOURIDINE SYNTHASE-LIKE 1"/>
    <property type="match status" value="1"/>
</dbReference>
<gene>
    <name evidence="4 7" type="primary">truA</name>
    <name evidence="7" type="ORF">UXQ13_13260</name>
</gene>
<dbReference type="PIRSF" id="PIRSF001430">
    <property type="entry name" value="tRNA_psdUrid_synth"/>
    <property type="match status" value="1"/>
</dbReference>
<dbReference type="Pfam" id="PF01416">
    <property type="entry name" value="PseudoU_synth_1"/>
    <property type="match status" value="1"/>
</dbReference>
<comment type="caution">
    <text evidence="4">Lacks conserved residue(s) required for the propagation of feature annotation.</text>
</comment>
<feature type="domain" description="Pseudouridine synthase I TruA alpha/beta" evidence="6">
    <location>
        <begin position="142"/>
        <end position="243"/>
    </location>
</feature>
<reference evidence="7 8" key="1">
    <citation type="submission" date="2024-03" db="EMBL/GenBank/DDBJ databases">
        <title>Draft genome sequence of Klenkia terrae.</title>
        <authorList>
            <person name="Duangmal K."/>
            <person name="Chantavorakit T."/>
        </authorList>
    </citation>
    <scope>NUCLEOTIDE SEQUENCE [LARGE SCALE GENOMIC DNA]</scope>
    <source>
        <strain evidence="7 8">JCM 17786</strain>
    </source>
</reference>
<dbReference type="Proteomes" id="UP001373496">
    <property type="component" value="Unassembled WGS sequence"/>
</dbReference>
<dbReference type="NCBIfam" id="TIGR00071">
    <property type="entry name" value="hisT_truA"/>
    <property type="match status" value="1"/>
</dbReference>
<dbReference type="InterPro" id="IPR020095">
    <property type="entry name" value="PsdUridine_synth_TruA_C"/>
</dbReference>
<dbReference type="Gene3D" id="3.30.70.580">
    <property type="entry name" value="Pseudouridine synthase I, catalytic domain, N-terminal subdomain"/>
    <property type="match status" value="1"/>
</dbReference>
<feature type="binding site" evidence="4">
    <location>
        <position position="108"/>
    </location>
    <ligand>
        <name>substrate</name>
    </ligand>
</feature>
<protein>
    <recommendedName>
        <fullName evidence="4">tRNA pseudouridine synthase A</fullName>
        <ecNumber evidence="4">5.4.99.12</ecNumber>
    </recommendedName>
    <alternativeName>
        <fullName evidence="4">tRNA pseudouridine(38-40) synthase</fullName>
    </alternativeName>
    <alternativeName>
        <fullName evidence="4">tRNA pseudouridylate synthase I</fullName>
    </alternativeName>
    <alternativeName>
        <fullName evidence="4">tRNA-uridine isomerase I</fullName>
    </alternativeName>
</protein>
<evidence type="ECO:0000313" key="8">
    <source>
        <dbReference type="Proteomes" id="UP001373496"/>
    </source>
</evidence>
<dbReference type="InterPro" id="IPR020097">
    <property type="entry name" value="PsdUridine_synth_TruA_a/b_dom"/>
</dbReference>
<comment type="caution">
    <text evidence="7">The sequence shown here is derived from an EMBL/GenBank/DDBJ whole genome shotgun (WGS) entry which is preliminary data.</text>
</comment>
<dbReference type="RefSeq" id="WP_336392437.1">
    <property type="nucleotide sequence ID" value="NZ_JBAPLV010000013.1"/>
</dbReference>
<dbReference type="GO" id="GO:0160147">
    <property type="term" value="F:tRNA pseudouridine(38-40) synthase activity"/>
    <property type="evidence" value="ECO:0007669"/>
    <property type="project" value="UniProtKB-EC"/>
</dbReference>
<accession>A0ABU8E777</accession>
<evidence type="ECO:0000256" key="3">
    <source>
        <dbReference type="ARBA" id="ARBA00023235"/>
    </source>
</evidence>
<evidence type="ECO:0000259" key="6">
    <source>
        <dbReference type="Pfam" id="PF01416"/>
    </source>
</evidence>
<dbReference type="InterPro" id="IPR020103">
    <property type="entry name" value="PsdUridine_synth_cat_dom_sf"/>
</dbReference>
<dbReference type="EC" id="5.4.99.12" evidence="4"/>
<dbReference type="InterPro" id="IPR001406">
    <property type="entry name" value="PsdUridine_synth_TruA"/>
</dbReference>
<organism evidence="7 8">
    <name type="scientific">Klenkia terrae</name>
    <dbReference type="NCBI Taxonomy" id="1052259"/>
    <lineage>
        <taxon>Bacteria</taxon>
        <taxon>Bacillati</taxon>
        <taxon>Actinomycetota</taxon>
        <taxon>Actinomycetes</taxon>
        <taxon>Geodermatophilales</taxon>
        <taxon>Geodermatophilaceae</taxon>
        <taxon>Klenkia</taxon>
    </lineage>
</organism>
<feature type="active site" description="Nucleophile" evidence="4">
    <location>
        <position position="47"/>
    </location>
</feature>
<evidence type="ECO:0000256" key="1">
    <source>
        <dbReference type="ARBA" id="ARBA00009375"/>
    </source>
</evidence>
<dbReference type="CDD" id="cd02570">
    <property type="entry name" value="PseudoU_synth_EcTruA"/>
    <property type="match status" value="1"/>
</dbReference>
<comment type="similarity">
    <text evidence="1 4 5">Belongs to the tRNA pseudouridine synthase TruA family.</text>
</comment>
<dbReference type="HAMAP" id="MF_00171">
    <property type="entry name" value="TruA"/>
    <property type="match status" value="1"/>
</dbReference>
<comment type="function">
    <text evidence="4">Formation of pseudouridine at positions 38, 39 and 40 in the anticodon stem and loop of transfer RNAs.</text>
</comment>
<dbReference type="Gene3D" id="3.30.70.660">
    <property type="entry name" value="Pseudouridine synthase I, catalytic domain, C-terminal subdomain"/>
    <property type="match status" value="1"/>
</dbReference>
<name>A0ABU8E777_9ACTN</name>
<comment type="subunit">
    <text evidence="4">Homodimer.</text>
</comment>
<evidence type="ECO:0000256" key="5">
    <source>
        <dbReference type="RuleBase" id="RU003792"/>
    </source>
</evidence>
<keyword evidence="2 4" id="KW-0819">tRNA processing</keyword>
<evidence type="ECO:0000256" key="2">
    <source>
        <dbReference type="ARBA" id="ARBA00022694"/>
    </source>
</evidence>
<keyword evidence="8" id="KW-1185">Reference proteome</keyword>
<evidence type="ECO:0000313" key="7">
    <source>
        <dbReference type="EMBL" id="MEI4279432.1"/>
    </source>
</evidence>
<evidence type="ECO:0000256" key="4">
    <source>
        <dbReference type="HAMAP-Rule" id="MF_00171"/>
    </source>
</evidence>
<dbReference type="EMBL" id="JBAPLV010000013">
    <property type="protein sequence ID" value="MEI4279432.1"/>
    <property type="molecule type" value="Genomic_DNA"/>
</dbReference>
<dbReference type="SUPFAM" id="SSF55120">
    <property type="entry name" value="Pseudouridine synthase"/>
    <property type="match status" value="1"/>
</dbReference>